<dbReference type="PANTHER" id="PTHR33408:SF2">
    <property type="entry name" value="TRANSPOSASE DDE DOMAIN-CONTAINING PROTEIN"/>
    <property type="match status" value="1"/>
</dbReference>
<evidence type="ECO:0000313" key="3">
    <source>
        <dbReference type="EMBL" id="MCY9692161.1"/>
    </source>
</evidence>
<evidence type="ECO:0000259" key="2">
    <source>
        <dbReference type="Pfam" id="PF13751"/>
    </source>
</evidence>
<evidence type="ECO:0000313" key="4">
    <source>
        <dbReference type="Proteomes" id="UP001527099"/>
    </source>
</evidence>
<feature type="domain" description="Transposase DDE" evidence="2">
    <location>
        <begin position="247"/>
        <end position="350"/>
    </location>
</feature>
<reference evidence="3 4" key="1">
    <citation type="submission" date="2022-05" db="EMBL/GenBank/DDBJ databases">
        <title>Genome Sequencing of Bee-Associated Microbes.</title>
        <authorList>
            <person name="Dunlap C."/>
        </authorList>
    </citation>
    <scope>NUCLEOTIDE SEQUENCE [LARGE SCALE GENOMIC DNA]</scope>
    <source>
        <strain evidence="3 4">NRRL B-14421</strain>
    </source>
</reference>
<evidence type="ECO:0000259" key="1">
    <source>
        <dbReference type="Pfam" id="PF05598"/>
    </source>
</evidence>
<dbReference type="Pfam" id="PF13751">
    <property type="entry name" value="DDE_Tnp_1_6"/>
    <property type="match status" value="1"/>
</dbReference>
<dbReference type="InterPro" id="IPR025668">
    <property type="entry name" value="Tnp_DDE_dom"/>
</dbReference>
<name>A0ABT4G7K5_9BACL</name>
<accession>A0ABT4G7K5</accession>
<dbReference type="InterPro" id="IPR008490">
    <property type="entry name" value="Transposase_InsH_N"/>
</dbReference>
<gene>
    <name evidence="3" type="ORF">M5X19_04395</name>
</gene>
<protein>
    <submittedName>
        <fullName evidence="3">Transposase</fullName>
    </submittedName>
</protein>
<dbReference type="Pfam" id="PF05598">
    <property type="entry name" value="DUF772"/>
    <property type="match status" value="1"/>
</dbReference>
<dbReference type="RefSeq" id="WP_268613775.1">
    <property type="nucleotide sequence ID" value="NZ_JAMDMX010000010.1"/>
</dbReference>
<proteinExistence type="predicted"/>
<dbReference type="EMBL" id="JAMDMX010000010">
    <property type="protein sequence ID" value="MCY9692161.1"/>
    <property type="molecule type" value="Genomic_DNA"/>
</dbReference>
<organism evidence="3 4">
    <name type="scientific">Paenibacillus alginolyticus</name>
    <dbReference type="NCBI Taxonomy" id="59839"/>
    <lineage>
        <taxon>Bacteria</taxon>
        <taxon>Bacillati</taxon>
        <taxon>Bacillota</taxon>
        <taxon>Bacilli</taxon>
        <taxon>Bacillales</taxon>
        <taxon>Paenibacillaceae</taxon>
        <taxon>Paenibacillus</taxon>
    </lineage>
</organism>
<feature type="domain" description="Transposase InsH N-terminal" evidence="1">
    <location>
        <begin position="57"/>
        <end position="140"/>
    </location>
</feature>
<dbReference type="PANTHER" id="PTHR33408">
    <property type="entry name" value="TRANSPOSASE"/>
    <property type="match status" value="1"/>
</dbReference>
<keyword evidence="4" id="KW-1185">Reference proteome</keyword>
<comment type="caution">
    <text evidence="3">The sequence shown here is derived from an EMBL/GenBank/DDBJ whole genome shotgun (WGS) entry which is preliminary data.</text>
</comment>
<dbReference type="Proteomes" id="UP001527099">
    <property type="component" value="Unassembled WGS sequence"/>
</dbReference>
<sequence length="410" mass="46283">MKKHSIQNEDQSQVSLGDFGILVPQIESLPMLPSAAKGTASSSRIRYKDFGDLTLADFLWSQVDRLVDFSFANELCAYLYSPLGQRPYAPALKLKLHIVQAMENCSDRQIEVRLMFDMAIKRFLGVPLSFTGLDHSTLGLDRDRMGDQLIHACFHYVLAQTKARGLWGAKEDCWLVDSFHTEAYATRGSVREIKPIPGNEHDGELLKALVTSVITHHEVTPKLVSAASAYGYGHYRKRLKTTARIARNNKVEGYQHFFKTIDCAECPIQAQCTTNKKGRSVFISDHHKLVEAAIIRNETEEGQTARRVRSKIERTNNELANHHELRRPHVRGRNKLRIMAKLKAMVINIKLIVKNSVITMKTPSSGRSCDQGALLYVLPKLLGRLIPAEKKKCNEGALKISSEQEFKTKF</sequence>